<proteinExistence type="predicted"/>
<dbReference type="EMBL" id="LLZH01000122">
    <property type="protein sequence ID" value="KUL34279.1"/>
    <property type="molecule type" value="Genomic_DNA"/>
</dbReference>
<gene>
    <name evidence="1" type="ORF">ADL15_16735</name>
</gene>
<keyword evidence="2" id="KW-1185">Reference proteome</keyword>
<comment type="caution">
    <text evidence="1">The sequence shown here is derived from an EMBL/GenBank/DDBJ whole genome shotgun (WGS) entry which is preliminary data.</text>
</comment>
<protein>
    <submittedName>
        <fullName evidence="1">Uncharacterized protein</fullName>
    </submittedName>
</protein>
<evidence type="ECO:0000313" key="2">
    <source>
        <dbReference type="Proteomes" id="UP000053244"/>
    </source>
</evidence>
<sequence length="599" mass="67720">MVPASIASMKALLPIEERPRVDSLPSDQVRLLLHTMRLHRSLLEAAHQDAKRLATDGVHPCYLIDYQLLHRFIYDQGRTPESLVEFWYLLEQQDITLIVGHGTFIEVLHRVQRSTKIHLPRVAGIESYEHFVNRLGVLSSFYDFHELLDTLIRKDRHHARAIKRLADVLQRKNIEYIWDLGASAGETLLDQNTYVNALDVLSSIRPSRKSVYPNAADAMNIADVAGLRSMSERGAYPGYCFMLTDTRPLLDERNWARDPHMDRTGYASAVSRTPVAAIYSHLVLPSDGAAAGQVADNTVRLMYDAAKIEKELRSSAGYRGPISMGNDRWEDIAAEGRVTPELIQQLGLLSRFVGDPVIAETQRMYDNSRRAMAIWSAQYGDRQAVESPLRLFDVILSLSRVLGQQDRPLSDLASFWQSVIERSADHAGDWWTLTYQRRGEGPDGVPYLEVERHRDFAIVRWPSSASLENVLAAFAAIFARHGIKHVVLLLGMECDVIKFDAELPVTPEEFQAGIREAEDGFARDGLGKPLWLRMNAEPFDLYADLFPSQPGLDPVLGICGTGLDFLHIRELYQATAQRFLFDSWFDAVLADAARDEWRP</sequence>
<reference evidence="1 2" key="1">
    <citation type="submission" date="2015-10" db="EMBL/GenBank/DDBJ databases">
        <authorList>
            <person name="Gilbert D.G."/>
        </authorList>
    </citation>
    <scope>NUCLEOTIDE SEQUENCE [LARGE SCALE GENOMIC DNA]</scope>
    <source>
        <strain evidence="1 2">NRRL B-16712</strain>
    </source>
</reference>
<evidence type="ECO:0000313" key="1">
    <source>
        <dbReference type="EMBL" id="KUL34279.1"/>
    </source>
</evidence>
<dbReference type="AlphaFoldDB" id="A0A0X3UNS6"/>
<organism evidence="1 2">
    <name type="scientific">Actinoplanes awajinensis subsp. mycoplanecinus</name>
    <dbReference type="NCBI Taxonomy" id="135947"/>
    <lineage>
        <taxon>Bacteria</taxon>
        <taxon>Bacillati</taxon>
        <taxon>Actinomycetota</taxon>
        <taxon>Actinomycetes</taxon>
        <taxon>Micromonosporales</taxon>
        <taxon>Micromonosporaceae</taxon>
        <taxon>Actinoplanes</taxon>
    </lineage>
</organism>
<dbReference type="Proteomes" id="UP000053244">
    <property type="component" value="Unassembled WGS sequence"/>
</dbReference>
<accession>A0A0X3UNS6</accession>
<name>A0A0X3UNS6_9ACTN</name>